<dbReference type="PROSITE" id="PS50207">
    <property type="entry name" value="CASPASE_P10"/>
    <property type="match status" value="1"/>
</dbReference>
<dbReference type="PANTHER" id="PTHR22576">
    <property type="entry name" value="MUCOSA ASSOCIATED LYMPHOID TISSUE LYMPHOMA TRANSLOCATION PROTEIN 1/PARACASPASE"/>
    <property type="match status" value="1"/>
</dbReference>
<dbReference type="InterPro" id="IPR001309">
    <property type="entry name" value="Pept_C14_p20"/>
</dbReference>
<keyword evidence="5" id="KW-1185">Reference proteome</keyword>
<sequence length="247" mass="27394">MGECNRAVVMSVFSFDYGQLGKRNGAKRDEKKLHRTLSKLGFKVEVHNDLSSQEIYELFLQESVRPVKDCFLAVLSSHGTEGCVFGADGKPVLLSRIFRCFDNDYMEKKTKVFLIQACRGQALDDGLEVDSATDSTESSCFSQYSSVPVDTAVMYTTAPGYGAFMSPSGSIFLQTFCSLLEDEGHQNLELTRLMTRLAHRIAYTFQAKGQEFEGKKEMPCLVTRLTREVFPFAKSGKDSGATGMSAT</sequence>
<dbReference type="InterPro" id="IPR011600">
    <property type="entry name" value="Pept_C14_caspase"/>
</dbReference>
<dbReference type="GO" id="GO:0004197">
    <property type="term" value="F:cysteine-type endopeptidase activity"/>
    <property type="evidence" value="ECO:0007669"/>
    <property type="project" value="InterPro"/>
</dbReference>
<dbReference type="FunFam" id="3.40.50.1460:FF:000024">
    <property type="entry name" value="Caspase 21"/>
    <property type="match status" value="1"/>
</dbReference>
<dbReference type="GO" id="GO:0006508">
    <property type="term" value="P:proteolysis"/>
    <property type="evidence" value="ECO:0007669"/>
    <property type="project" value="InterPro"/>
</dbReference>
<dbReference type="GeneID" id="106513803"/>
<evidence type="ECO:0000313" key="6">
    <source>
        <dbReference type="RefSeq" id="XP_013858252.1"/>
    </source>
</evidence>
<dbReference type="Pfam" id="PF00656">
    <property type="entry name" value="Peptidase_C14"/>
    <property type="match status" value="1"/>
</dbReference>
<dbReference type="AlphaFoldDB" id="A0A2I4ARZ0"/>
<dbReference type="KEGG" id="alim:106513803"/>
<dbReference type="InterPro" id="IPR052039">
    <property type="entry name" value="Caspase-related_regulators"/>
</dbReference>
<comment type="similarity">
    <text evidence="1 2">Belongs to the peptidase C14A family.</text>
</comment>
<dbReference type="SMART" id="SM00115">
    <property type="entry name" value="CASc"/>
    <property type="match status" value="1"/>
</dbReference>
<dbReference type="PRINTS" id="PR00376">
    <property type="entry name" value="IL1BCENZYME"/>
</dbReference>
<dbReference type="Gene3D" id="3.30.70.1470">
    <property type="entry name" value="Caspase-like"/>
    <property type="match status" value="1"/>
</dbReference>
<protein>
    <submittedName>
        <fullName evidence="6">Caspase-7</fullName>
    </submittedName>
</protein>
<organism evidence="5 6">
    <name type="scientific">Austrofundulus limnaeus</name>
    <name type="common">Annual killifish</name>
    <dbReference type="NCBI Taxonomy" id="52670"/>
    <lineage>
        <taxon>Eukaryota</taxon>
        <taxon>Metazoa</taxon>
        <taxon>Chordata</taxon>
        <taxon>Craniata</taxon>
        <taxon>Vertebrata</taxon>
        <taxon>Euteleostomi</taxon>
        <taxon>Actinopterygii</taxon>
        <taxon>Neopterygii</taxon>
        <taxon>Teleostei</taxon>
        <taxon>Neoteleostei</taxon>
        <taxon>Acanthomorphata</taxon>
        <taxon>Ovalentaria</taxon>
        <taxon>Atherinomorphae</taxon>
        <taxon>Cyprinodontiformes</taxon>
        <taxon>Rivulidae</taxon>
        <taxon>Austrofundulus</taxon>
    </lineage>
</organism>
<dbReference type="SUPFAM" id="SSF52129">
    <property type="entry name" value="Caspase-like"/>
    <property type="match status" value="1"/>
</dbReference>
<proteinExistence type="inferred from homology"/>
<dbReference type="Gene3D" id="3.40.50.1460">
    <property type="match status" value="1"/>
</dbReference>
<evidence type="ECO:0000256" key="2">
    <source>
        <dbReference type="RuleBase" id="RU003971"/>
    </source>
</evidence>
<feature type="domain" description="Caspase family p20" evidence="4">
    <location>
        <begin position="7"/>
        <end position="122"/>
    </location>
</feature>
<dbReference type="RefSeq" id="XP_013858252.1">
    <property type="nucleotide sequence ID" value="XM_014002798.1"/>
</dbReference>
<dbReference type="STRING" id="52670.A0A2I4ARZ0"/>
<evidence type="ECO:0000313" key="5">
    <source>
        <dbReference type="Proteomes" id="UP000192220"/>
    </source>
</evidence>
<dbReference type="InParanoid" id="A0A2I4ARZ0"/>
<name>A0A2I4ARZ0_AUSLI</name>
<dbReference type="FunCoup" id="A0A2I4ARZ0">
    <property type="interactions" value="43"/>
</dbReference>
<dbReference type="InterPro" id="IPR002138">
    <property type="entry name" value="Pept_C14_p10"/>
</dbReference>
<dbReference type="InterPro" id="IPR015917">
    <property type="entry name" value="Pept_C14A"/>
</dbReference>
<dbReference type="Proteomes" id="UP000192220">
    <property type="component" value="Unplaced"/>
</dbReference>
<dbReference type="OrthoDB" id="6116485at2759"/>
<accession>A0A2I4ARZ0</accession>
<evidence type="ECO:0000256" key="1">
    <source>
        <dbReference type="ARBA" id="ARBA00010134"/>
    </source>
</evidence>
<gene>
    <name evidence="6" type="primary">LOC106513803</name>
</gene>
<feature type="domain" description="Caspase family p10" evidence="3">
    <location>
        <begin position="150"/>
        <end position="233"/>
    </location>
</feature>
<evidence type="ECO:0000259" key="3">
    <source>
        <dbReference type="PROSITE" id="PS50207"/>
    </source>
</evidence>
<dbReference type="PROSITE" id="PS50208">
    <property type="entry name" value="CASPASE_P20"/>
    <property type="match status" value="1"/>
</dbReference>
<reference evidence="6" key="1">
    <citation type="submission" date="2025-08" db="UniProtKB">
        <authorList>
            <consortium name="RefSeq"/>
        </authorList>
    </citation>
    <scope>IDENTIFICATION</scope>
    <source>
        <strain evidence="6">Quisiro</strain>
        <tissue evidence="6">Liver</tissue>
    </source>
</reference>
<dbReference type="InterPro" id="IPR029030">
    <property type="entry name" value="Caspase-like_dom_sf"/>
</dbReference>
<evidence type="ECO:0000259" key="4">
    <source>
        <dbReference type="PROSITE" id="PS50208"/>
    </source>
</evidence>
<dbReference type="PANTHER" id="PTHR22576:SF41">
    <property type="entry name" value="CASPASE 14, APOPTOSIS-RELATED CYSTEINE PEPTIDASE"/>
    <property type="match status" value="1"/>
</dbReference>